<dbReference type="InterPro" id="IPR005904">
    <property type="entry name" value="Hxn_phspho_trans"/>
</dbReference>
<comment type="catalytic activity">
    <reaction evidence="14">
        <text>IMP + diphosphate = hypoxanthine + 5-phospho-alpha-D-ribose 1-diphosphate</text>
        <dbReference type="Rhea" id="RHEA:17973"/>
        <dbReference type="ChEBI" id="CHEBI:17368"/>
        <dbReference type="ChEBI" id="CHEBI:33019"/>
        <dbReference type="ChEBI" id="CHEBI:58017"/>
        <dbReference type="ChEBI" id="CHEBI:58053"/>
        <dbReference type="EC" id="2.4.2.8"/>
    </reaction>
    <physiologicalReaction direction="right-to-left" evidence="14">
        <dbReference type="Rhea" id="RHEA:17975"/>
    </physiologicalReaction>
</comment>
<dbReference type="SUPFAM" id="SSF53271">
    <property type="entry name" value="PRTase-like"/>
    <property type="match status" value="1"/>
</dbReference>
<keyword evidence="10 15" id="KW-0660">Purine salvage</keyword>
<dbReference type="Proteomes" id="UP000321606">
    <property type="component" value="Chromosome"/>
</dbReference>
<evidence type="ECO:0000256" key="11">
    <source>
        <dbReference type="ARBA" id="ARBA00022741"/>
    </source>
</evidence>
<keyword evidence="11 15" id="KW-0547">Nucleotide-binding</keyword>
<comment type="catalytic activity">
    <reaction evidence="13">
        <text>GMP + diphosphate = guanine + 5-phospho-alpha-D-ribose 1-diphosphate</text>
        <dbReference type="Rhea" id="RHEA:25424"/>
        <dbReference type="ChEBI" id="CHEBI:16235"/>
        <dbReference type="ChEBI" id="CHEBI:33019"/>
        <dbReference type="ChEBI" id="CHEBI:58017"/>
        <dbReference type="ChEBI" id="CHEBI:58115"/>
        <dbReference type="EC" id="2.4.2.8"/>
    </reaction>
    <physiologicalReaction direction="right-to-left" evidence="13">
        <dbReference type="Rhea" id="RHEA:25426"/>
    </physiologicalReaction>
</comment>
<proteinExistence type="inferred from homology"/>
<evidence type="ECO:0000256" key="12">
    <source>
        <dbReference type="ARBA" id="ARBA00022842"/>
    </source>
</evidence>
<accession>A0A510JDH6</accession>
<evidence type="ECO:0000313" key="17">
    <source>
        <dbReference type="EMBL" id="BBM36521.1"/>
    </source>
</evidence>
<evidence type="ECO:0000313" key="18">
    <source>
        <dbReference type="Proteomes" id="UP000321606"/>
    </source>
</evidence>
<evidence type="ECO:0000256" key="8">
    <source>
        <dbReference type="ARBA" id="ARBA00022679"/>
    </source>
</evidence>
<dbReference type="Gene3D" id="3.40.50.2020">
    <property type="match status" value="1"/>
</dbReference>
<evidence type="ECO:0000256" key="15">
    <source>
        <dbReference type="RuleBase" id="RU364099"/>
    </source>
</evidence>
<dbReference type="UniPathway" id="UPA00591">
    <property type="reaction ID" value="UER00648"/>
</dbReference>
<evidence type="ECO:0000256" key="4">
    <source>
        <dbReference type="ARBA" id="ARBA00008391"/>
    </source>
</evidence>
<dbReference type="NCBIfam" id="TIGR01203">
    <property type="entry name" value="HGPRTase"/>
    <property type="match status" value="1"/>
</dbReference>
<dbReference type="GO" id="GO:0032263">
    <property type="term" value="P:GMP salvage"/>
    <property type="evidence" value="ECO:0007669"/>
    <property type="project" value="TreeGrafter"/>
</dbReference>
<dbReference type="GO" id="GO:0000166">
    <property type="term" value="F:nucleotide binding"/>
    <property type="evidence" value="ECO:0007669"/>
    <property type="project" value="UniProtKB-KW"/>
</dbReference>
<keyword evidence="9 15" id="KW-0479">Metal-binding</keyword>
<keyword evidence="7 15" id="KW-0328">Glycosyltransferase</keyword>
<evidence type="ECO:0000259" key="16">
    <source>
        <dbReference type="Pfam" id="PF00156"/>
    </source>
</evidence>
<keyword evidence="8 15" id="KW-0808">Transferase</keyword>
<evidence type="ECO:0000256" key="5">
    <source>
        <dbReference type="ARBA" id="ARBA00011895"/>
    </source>
</evidence>
<dbReference type="InterPro" id="IPR000836">
    <property type="entry name" value="PRTase_dom"/>
</dbReference>
<dbReference type="GO" id="GO:0052657">
    <property type="term" value="F:guanine phosphoribosyltransferase activity"/>
    <property type="evidence" value="ECO:0007669"/>
    <property type="project" value="UniProtKB-ARBA"/>
</dbReference>
<reference evidence="17 18" key="1">
    <citation type="submission" date="2019-07" db="EMBL/GenBank/DDBJ databases">
        <title>Complete Genome Sequence of Leptotrichia goodfellowii Strain JCM 16774.</title>
        <authorList>
            <person name="Watanabe S."/>
            <person name="Cui L."/>
        </authorList>
    </citation>
    <scope>NUCLEOTIDE SEQUENCE [LARGE SCALE GENOMIC DNA]</scope>
    <source>
        <strain evidence="17 18">JCM16774</strain>
    </source>
</reference>
<dbReference type="Pfam" id="PF00156">
    <property type="entry name" value="Pribosyltran"/>
    <property type="match status" value="1"/>
</dbReference>
<dbReference type="GO" id="GO:0006178">
    <property type="term" value="P:guanine salvage"/>
    <property type="evidence" value="ECO:0007669"/>
    <property type="project" value="TreeGrafter"/>
</dbReference>
<evidence type="ECO:0000256" key="3">
    <source>
        <dbReference type="ARBA" id="ARBA00004669"/>
    </source>
</evidence>
<dbReference type="FunFam" id="3.40.50.2020:FF:000006">
    <property type="entry name" value="Hypoxanthine phosphoribosyltransferase"/>
    <property type="match status" value="1"/>
</dbReference>
<dbReference type="CDD" id="cd06223">
    <property type="entry name" value="PRTases_typeI"/>
    <property type="match status" value="1"/>
</dbReference>
<name>A0A510JDH6_9FUSO</name>
<dbReference type="GO" id="GO:0032264">
    <property type="term" value="P:IMP salvage"/>
    <property type="evidence" value="ECO:0007669"/>
    <property type="project" value="UniProtKB-UniPathway"/>
</dbReference>
<evidence type="ECO:0000256" key="6">
    <source>
        <dbReference type="ARBA" id="ARBA00022490"/>
    </source>
</evidence>
<gene>
    <name evidence="17" type="ORF">JCM16774_1454</name>
</gene>
<dbReference type="KEGG" id="lgo:JCM16774_1454"/>
<feature type="domain" description="Phosphoribosyltransferase" evidence="16">
    <location>
        <begin position="9"/>
        <end position="159"/>
    </location>
</feature>
<comment type="pathway">
    <text evidence="3 15">Purine metabolism; IMP biosynthesis via salvage pathway; IMP from hypoxanthine: step 1/1.</text>
</comment>
<comment type="similarity">
    <text evidence="4 15">Belongs to the purine/pyrimidine phosphoribosyltransferase family.</text>
</comment>
<dbReference type="GO" id="GO:0046100">
    <property type="term" value="P:hypoxanthine metabolic process"/>
    <property type="evidence" value="ECO:0007669"/>
    <property type="project" value="TreeGrafter"/>
</dbReference>
<sequence>MFNYSIDTLISKEEIALKVKELARLIDEDFKGEKVLLIGLLRGSVIFLSDLARELETEATLDFMVVSSYGNEMESSRDVKIKKDLEEDVRGRNVVIVEDIIDTGNTLKKVMEILMTRDPKTIKICTLLDKPERRETEISIDYTGFKIPDEFVVGYGIDFAQKHRTLPYIGIVKKEEEQKDEK</sequence>
<dbReference type="PANTHER" id="PTHR43340">
    <property type="entry name" value="HYPOXANTHINE-GUANINE PHOSPHORIBOSYLTRANSFERASE"/>
    <property type="match status" value="1"/>
</dbReference>
<dbReference type="STRING" id="714315.GCA_000516535_01464"/>
<evidence type="ECO:0000256" key="7">
    <source>
        <dbReference type="ARBA" id="ARBA00022676"/>
    </source>
</evidence>
<dbReference type="EC" id="2.4.2.8" evidence="5 15"/>
<evidence type="ECO:0000256" key="9">
    <source>
        <dbReference type="ARBA" id="ARBA00022723"/>
    </source>
</evidence>
<dbReference type="GO" id="GO:0000287">
    <property type="term" value="F:magnesium ion binding"/>
    <property type="evidence" value="ECO:0007669"/>
    <property type="project" value="TreeGrafter"/>
</dbReference>
<keyword evidence="12 15" id="KW-0460">Magnesium</keyword>
<comment type="subcellular location">
    <subcellularLocation>
        <location evidence="2 15">Cytoplasm</location>
    </subcellularLocation>
</comment>
<dbReference type="InterPro" id="IPR029057">
    <property type="entry name" value="PRTase-like"/>
</dbReference>
<dbReference type="EMBL" id="AP019822">
    <property type="protein sequence ID" value="BBM36521.1"/>
    <property type="molecule type" value="Genomic_DNA"/>
</dbReference>
<organism evidence="17 18">
    <name type="scientific">Pseudoleptotrichia goodfellowii</name>
    <dbReference type="NCBI Taxonomy" id="157692"/>
    <lineage>
        <taxon>Bacteria</taxon>
        <taxon>Fusobacteriati</taxon>
        <taxon>Fusobacteriota</taxon>
        <taxon>Fusobacteriia</taxon>
        <taxon>Fusobacteriales</taxon>
        <taxon>Leptotrichiaceae</taxon>
        <taxon>Pseudoleptotrichia</taxon>
    </lineage>
</organism>
<dbReference type="InterPro" id="IPR050408">
    <property type="entry name" value="HGPRT"/>
</dbReference>
<evidence type="ECO:0000256" key="1">
    <source>
        <dbReference type="ARBA" id="ARBA00001946"/>
    </source>
</evidence>
<dbReference type="PANTHER" id="PTHR43340:SF1">
    <property type="entry name" value="HYPOXANTHINE PHOSPHORIBOSYLTRANSFERASE"/>
    <property type="match status" value="1"/>
</dbReference>
<dbReference type="GO" id="GO:0005829">
    <property type="term" value="C:cytosol"/>
    <property type="evidence" value="ECO:0007669"/>
    <property type="project" value="TreeGrafter"/>
</dbReference>
<evidence type="ECO:0000256" key="13">
    <source>
        <dbReference type="ARBA" id="ARBA00048811"/>
    </source>
</evidence>
<protein>
    <recommendedName>
        <fullName evidence="5 15">Hypoxanthine phosphoribosyltransferase</fullName>
        <ecNumber evidence="5 15">2.4.2.8</ecNumber>
    </recommendedName>
</protein>
<dbReference type="GO" id="GO:0006166">
    <property type="term" value="P:purine ribonucleoside salvage"/>
    <property type="evidence" value="ECO:0007669"/>
    <property type="project" value="UniProtKB-KW"/>
</dbReference>
<evidence type="ECO:0000256" key="2">
    <source>
        <dbReference type="ARBA" id="ARBA00004496"/>
    </source>
</evidence>
<dbReference type="RefSeq" id="WP_006806743.1">
    <property type="nucleotide sequence ID" value="NZ_AP019822.1"/>
</dbReference>
<dbReference type="GO" id="GO:0004422">
    <property type="term" value="F:hypoxanthine phosphoribosyltransferase activity"/>
    <property type="evidence" value="ECO:0007669"/>
    <property type="project" value="InterPro"/>
</dbReference>
<evidence type="ECO:0000256" key="14">
    <source>
        <dbReference type="ARBA" id="ARBA00049402"/>
    </source>
</evidence>
<dbReference type="AlphaFoldDB" id="A0A510JDH6"/>
<comment type="cofactor">
    <cofactor evidence="1 15">
        <name>Mg(2+)</name>
        <dbReference type="ChEBI" id="CHEBI:18420"/>
    </cofactor>
</comment>
<evidence type="ECO:0000256" key="10">
    <source>
        <dbReference type="ARBA" id="ARBA00022726"/>
    </source>
</evidence>
<dbReference type="OrthoDB" id="9802824at2"/>
<keyword evidence="6 15" id="KW-0963">Cytoplasm</keyword>